<feature type="compositionally biased region" description="Acidic residues" evidence="1">
    <location>
        <begin position="1"/>
        <end position="19"/>
    </location>
</feature>
<organism evidence="2 3">
    <name type="scientific">Steinernema carpocapsae</name>
    <name type="common">Entomopathogenic nematode</name>
    <dbReference type="NCBI Taxonomy" id="34508"/>
    <lineage>
        <taxon>Eukaryota</taxon>
        <taxon>Metazoa</taxon>
        <taxon>Ecdysozoa</taxon>
        <taxon>Nematoda</taxon>
        <taxon>Chromadorea</taxon>
        <taxon>Rhabditida</taxon>
        <taxon>Tylenchina</taxon>
        <taxon>Panagrolaimomorpha</taxon>
        <taxon>Strongyloidoidea</taxon>
        <taxon>Steinernematidae</taxon>
        <taxon>Steinernema</taxon>
    </lineage>
</organism>
<dbReference type="AlphaFoldDB" id="A0A4U5LWB1"/>
<dbReference type="OrthoDB" id="340681at2759"/>
<accession>A0A4U5LWB1</accession>
<reference evidence="2 3" key="1">
    <citation type="journal article" date="2015" name="Genome Biol.">
        <title>Comparative genomics of Steinernema reveals deeply conserved gene regulatory networks.</title>
        <authorList>
            <person name="Dillman A.R."/>
            <person name="Macchietto M."/>
            <person name="Porter C.F."/>
            <person name="Rogers A."/>
            <person name="Williams B."/>
            <person name="Antoshechkin I."/>
            <person name="Lee M.M."/>
            <person name="Goodwin Z."/>
            <person name="Lu X."/>
            <person name="Lewis E.E."/>
            <person name="Goodrich-Blair H."/>
            <person name="Stock S.P."/>
            <person name="Adams B.J."/>
            <person name="Sternberg P.W."/>
            <person name="Mortazavi A."/>
        </authorList>
    </citation>
    <scope>NUCLEOTIDE SEQUENCE [LARGE SCALE GENOMIC DNA]</scope>
    <source>
        <strain evidence="2 3">ALL</strain>
    </source>
</reference>
<evidence type="ECO:0000313" key="3">
    <source>
        <dbReference type="Proteomes" id="UP000298663"/>
    </source>
</evidence>
<dbReference type="PANTHER" id="PTHR12069:SF0">
    <property type="entry name" value="DNA-DIRECTED RNA POLYMERASE III SUBUNIT RPC5"/>
    <property type="match status" value="1"/>
</dbReference>
<reference evidence="2 3" key="2">
    <citation type="journal article" date="2019" name="G3 (Bethesda)">
        <title>Hybrid Assembly of the Genome of the Entomopathogenic Nematode Steinernema carpocapsae Identifies the X-Chromosome.</title>
        <authorList>
            <person name="Serra L."/>
            <person name="Macchietto M."/>
            <person name="Macias-Munoz A."/>
            <person name="McGill C.J."/>
            <person name="Rodriguez I.M."/>
            <person name="Rodriguez B."/>
            <person name="Murad R."/>
            <person name="Mortazavi A."/>
        </authorList>
    </citation>
    <scope>NUCLEOTIDE SEQUENCE [LARGE SCALE GENOMIC DNA]</scope>
    <source>
        <strain evidence="2 3">ALL</strain>
    </source>
</reference>
<evidence type="ECO:0000256" key="1">
    <source>
        <dbReference type="SAM" id="MobiDB-lite"/>
    </source>
</evidence>
<feature type="region of interest" description="Disordered" evidence="1">
    <location>
        <begin position="1"/>
        <end position="22"/>
    </location>
</feature>
<keyword evidence="3" id="KW-1185">Reference proteome</keyword>
<dbReference type="STRING" id="34508.A0A4U5LWB1"/>
<evidence type="ECO:0008006" key="4">
    <source>
        <dbReference type="Google" id="ProtNLM"/>
    </source>
</evidence>
<dbReference type="EMBL" id="AZBU02000011">
    <property type="protein sequence ID" value="TKR60488.1"/>
    <property type="molecule type" value="Genomic_DNA"/>
</dbReference>
<comment type="caution">
    <text evidence="2">The sequence shown here is derived from an EMBL/GenBank/DDBJ whole genome shotgun (WGS) entry which is preliminary data.</text>
</comment>
<dbReference type="PANTHER" id="PTHR12069">
    <property type="entry name" value="DNA-DIRECTED RNA POLYMERASES III 80 KDA POLYPEPTIDE RNA POLYMERASE III SUBUNIT 5"/>
    <property type="match status" value="1"/>
</dbReference>
<dbReference type="GO" id="GO:0042797">
    <property type="term" value="P:tRNA transcription by RNA polymerase III"/>
    <property type="evidence" value="ECO:0007669"/>
    <property type="project" value="TreeGrafter"/>
</dbReference>
<protein>
    <recommendedName>
        <fullName evidence="4">DNA-directed RNA polymerase III subunit RPC5</fullName>
    </recommendedName>
</protein>
<dbReference type="Pfam" id="PF04801">
    <property type="entry name" value="RPC5"/>
    <property type="match status" value="1"/>
</dbReference>
<sequence>MKVADDEVEYSGSSDDEMDSNASEDVIMETNGVQEGDDIEAETDIILMRPRTKLSRVLIPQGLRYEAASNLEAKYKQKVGKLQMSMEIDCDFNSFDRDRMDDFSGTVNKHSLMTKINFEGTRYANKSNVNHVAGVVRNGKLYLIPVDQKFEMKRTLTHASQKNRNRNLMSDDSEDDEQSGKKANPVRVKFARPEDERQKKRREASSFHRTKVEEQDQWIDVPIVKEDDESSMRVVDNLVEQVEHIEEEEEDDDEIVDVLSQDVDDDENKLAKSRKMFPTDKDCDRFKRILMAKPRKKIIRNQPVVYTKKIDPEEELRNRKQPRCDLMKKSEIAALPTLDERVKAVLCKSLVITLDDIPVHSEMEYEHRLVPARAYARLVCGVWVAKSVLVFRDEARAPAQEKVRHMRAIYDFICCQFDAGNQVTQNDIVRVFQVSADDALKVLQKIGSLNRDVSVVKNVKNLKGGTWELRVPRDFELFEDEKISEIIEEEKQQWVERLEEILAYLKDKTRGTTTAVSKPKSTARTSRK</sequence>
<feature type="region of interest" description="Disordered" evidence="1">
    <location>
        <begin position="156"/>
        <end position="209"/>
    </location>
</feature>
<dbReference type="InterPro" id="IPR006886">
    <property type="entry name" value="RNA_pol_III_Rpc5"/>
</dbReference>
<proteinExistence type="predicted"/>
<feature type="compositionally biased region" description="Basic and acidic residues" evidence="1">
    <location>
        <begin position="191"/>
        <end position="209"/>
    </location>
</feature>
<name>A0A4U5LWB1_STECR</name>
<dbReference type="GO" id="GO:0005666">
    <property type="term" value="C:RNA polymerase III complex"/>
    <property type="evidence" value="ECO:0007669"/>
    <property type="project" value="TreeGrafter"/>
</dbReference>
<dbReference type="Proteomes" id="UP000298663">
    <property type="component" value="Unassembled WGS sequence"/>
</dbReference>
<gene>
    <name evidence="2" type="ORF">L596_027728</name>
</gene>
<feature type="compositionally biased region" description="Polar residues" evidence="1">
    <location>
        <begin position="157"/>
        <end position="170"/>
    </location>
</feature>
<evidence type="ECO:0000313" key="2">
    <source>
        <dbReference type="EMBL" id="TKR60488.1"/>
    </source>
</evidence>